<comment type="caution">
    <text evidence="2">The sequence shown here is derived from an EMBL/GenBank/DDBJ whole genome shotgun (WGS) entry which is preliminary data.</text>
</comment>
<dbReference type="PANTHER" id="PTHR37540:SF5">
    <property type="entry name" value="TRANSCRIPTION FACTOR DOMAIN-CONTAINING PROTEIN"/>
    <property type="match status" value="1"/>
</dbReference>
<evidence type="ECO:0000256" key="1">
    <source>
        <dbReference type="SAM" id="MobiDB-lite"/>
    </source>
</evidence>
<accession>A0A1S9RKK8</accession>
<reference evidence="3" key="1">
    <citation type="submission" date="2015-09" db="EMBL/GenBank/DDBJ databases">
        <authorList>
            <person name="Fill T.P."/>
            <person name="Baretta J.F."/>
            <person name="de Almeida L.G."/>
            <person name="Rocha M."/>
            <person name="de Souza D.H."/>
            <person name="Malavazi I."/>
            <person name="Cerdeira L.T."/>
            <person name="Hong H."/>
            <person name="Samborskyy M."/>
            <person name="de Vasconcelos A.T."/>
            <person name="Leadlay P."/>
            <person name="Rodrigues-Filho E."/>
        </authorList>
    </citation>
    <scope>NUCLEOTIDE SEQUENCE [LARGE SCALE GENOMIC DNA]</scope>
    <source>
        <strain evidence="3">LaBioMMi 136</strain>
    </source>
</reference>
<dbReference type="AlphaFoldDB" id="A0A1S9RKK8"/>
<proteinExistence type="predicted"/>
<dbReference type="InterPro" id="IPR021858">
    <property type="entry name" value="Fun_TF"/>
</dbReference>
<evidence type="ECO:0000313" key="3">
    <source>
        <dbReference type="Proteomes" id="UP000190744"/>
    </source>
</evidence>
<organism evidence="2 3">
    <name type="scientific">Penicillium brasilianum</name>
    <dbReference type="NCBI Taxonomy" id="104259"/>
    <lineage>
        <taxon>Eukaryota</taxon>
        <taxon>Fungi</taxon>
        <taxon>Dikarya</taxon>
        <taxon>Ascomycota</taxon>
        <taxon>Pezizomycotina</taxon>
        <taxon>Eurotiomycetes</taxon>
        <taxon>Eurotiomycetidae</taxon>
        <taxon>Eurotiales</taxon>
        <taxon>Aspergillaceae</taxon>
        <taxon>Penicillium</taxon>
    </lineage>
</organism>
<dbReference type="EMBL" id="LJBN01000158">
    <property type="protein sequence ID" value="OOQ86033.1"/>
    <property type="molecule type" value="Genomic_DNA"/>
</dbReference>
<dbReference type="PANTHER" id="PTHR37540">
    <property type="entry name" value="TRANSCRIPTION FACTOR (ACR-2), PUTATIVE-RELATED-RELATED"/>
    <property type="match status" value="1"/>
</dbReference>
<feature type="region of interest" description="Disordered" evidence="1">
    <location>
        <begin position="1"/>
        <end position="33"/>
    </location>
</feature>
<name>A0A1S9RKK8_PENBI</name>
<sequence length="254" mass="28528">MVSSNIPKEAARSGTQQRKLAHSHAARSAHAKARRLRTIQYQAQKRSAKQSDLAENCDEEGSPIEFPISQIIRNLSADRKDPFMSFATPLKPVEEMLFDHYVTVIVPLMRCEEPTLEFTERMTRTWVPLTRTDASLLDIIFLLSSRHLSAINTQSQQKSAYTQRAFHYKSTCLRILRDAISNEAPYFSDSTIAKAIMLAYDELFVHDTKMLKHHMDGALRMVALKGGPEALGLDGLLKHLLFKLVSKGAGAEAS</sequence>
<dbReference type="Proteomes" id="UP000190744">
    <property type="component" value="Unassembled WGS sequence"/>
</dbReference>
<evidence type="ECO:0000313" key="2">
    <source>
        <dbReference type="EMBL" id="OOQ86033.1"/>
    </source>
</evidence>
<dbReference type="Pfam" id="PF11951">
    <property type="entry name" value="Fungal_trans_2"/>
    <property type="match status" value="1"/>
</dbReference>
<protein>
    <submittedName>
        <fullName evidence="2">Uncharacterized protein</fullName>
    </submittedName>
</protein>
<feature type="compositionally biased region" description="Basic residues" evidence="1">
    <location>
        <begin position="19"/>
        <end position="33"/>
    </location>
</feature>
<gene>
    <name evidence="2" type="ORF">PEBR_23601</name>
</gene>